<keyword evidence="7 9" id="KW-1133">Transmembrane helix</keyword>
<keyword evidence="5" id="KW-0547">Nucleotide-binding</keyword>
<evidence type="ECO:0000256" key="4">
    <source>
        <dbReference type="ARBA" id="ARBA00022692"/>
    </source>
</evidence>
<dbReference type="FunFam" id="3.40.50.300:FF:000054">
    <property type="entry name" value="ABC multidrug transporter atrF"/>
    <property type="match status" value="1"/>
</dbReference>
<evidence type="ECO:0000259" key="10">
    <source>
        <dbReference type="PROSITE" id="PS50893"/>
    </source>
</evidence>
<dbReference type="InterPro" id="IPR027417">
    <property type="entry name" value="P-loop_NTPase"/>
</dbReference>
<evidence type="ECO:0000256" key="7">
    <source>
        <dbReference type="ARBA" id="ARBA00022989"/>
    </source>
</evidence>
<comment type="similarity">
    <text evidence="2">Belongs to the ABC transporter superfamily. ABCG family. PDR (TC 3.A.1.205) subfamily.</text>
</comment>
<dbReference type="InterPro" id="IPR003593">
    <property type="entry name" value="AAA+_ATPase"/>
</dbReference>
<keyword evidence="3" id="KW-0813">Transport</keyword>
<reference evidence="11" key="1">
    <citation type="submission" date="2022-07" db="EMBL/GenBank/DDBJ databases">
        <title>Phylogenomic reconstructions and comparative analyses of Kickxellomycotina fungi.</title>
        <authorList>
            <person name="Reynolds N.K."/>
            <person name="Stajich J.E."/>
            <person name="Barry K."/>
            <person name="Grigoriev I.V."/>
            <person name="Crous P."/>
            <person name="Smith M.E."/>
        </authorList>
    </citation>
    <scope>NUCLEOTIDE SEQUENCE</scope>
    <source>
        <strain evidence="11">BCRC 34489</strain>
    </source>
</reference>
<dbReference type="Pfam" id="PF00005">
    <property type="entry name" value="ABC_tran"/>
    <property type="match status" value="1"/>
</dbReference>
<name>A0A9W8HNZ1_9FUNG</name>
<feature type="transmembrane region" description="Helical" evidence="9">
    <location>
        <begin position="381"/>
        <end position="399"/>
    </location>
</feature>
<dbReference type="Pfam" id="PF06422">
    <property type="entry name" value="PDR_CDR"/>
    <property type="match status" value="1"/>
</dbReference>
<dbReference type="GO" id="GO:0016020">
    <property type="term" value="C:membrane"/>
    <property type="evidence" value="ECO:0007669"/>
    <property type="project" value="UniProtKB-SubCell"/>
</dbReference>
<evidence type="ECO:0000313" key="12">
    <source>
        <dbReference type="Proteomes" id="UP001140172"/>
    </source>
</evidence>
<evidence type="ECO:0000256" key="6">
    <source>
        <dbReference type="ARBA" id="ARBA00022840"/>
    </source>
</evidence>
<comment type="caution">
    <text evidence="11">The sequence shown here is derived from an EMBL/GenBank/DDBJ whole genome shotgun (WGS) entry which is preliminary data.</text>
</comment>
<feature type="transmembrane region" description="Helical" evidence="9">
    <location>
        <begin position="519"/>
        <end position="542"/>
    </location>
</feature>
<keyword evidence="6 11" id="KW-0067">ATP-binding</keyword>
<dbReference type="SUPFAM" id="SSF52540">
    <property type="entry name" value="P-loop containing nucleoside triphosphate hydrolases"/>
    <property type="match status" value="1"/>
</dbReference>
<dbReference type="GO" id="GO:0005524">
    <property type="term" value="F:ATP binding"/>
    <property type="evidence" value="ECO:0007669"/>
    <property type="project" value="UniProtKB-KW"/>
</dbReference>
<dbReference type="InterPro" id="IPR043926">
    <property type="entry name" value="ABCG_dom"/>
</dbReference>
<comment type="subcellular location">
    <subcellularLocation>
        <location evidence="1">Membrane</location>
        <topology evidence="1">Multi-pass membrane protein</topology>
    </subcellularLocation>
</comment>
<dbReference type="PROSITE" id="PS50893">
    <property type="entry name" value="ABC_TRANSPORTER_2"/>
    <property type="match status" value="1"/>
</dbReference>
<keyword evidence="12" id="KW-1185">Reference proteome</keyword>
<evidence type="ECO:0000256" key="9">
    <source>
        <dbReference type="SAM" id="Phobius"/>
    </source>
</evidence>
<dbReference type="Proteomes" id="UP001140172">
    <property type="component" value="Unassembled WGS sequence"/>
</dbReference>
<feature type="domain" description="ABC transporter" evidence="10">
    <location>
        <begin position="44"/>
        <end position="288"/>
    </location>
</feature>
<dbReference type="Gene3D" id="3.40.50.300">
    <property type="entry name" value="P-loop containing nucleotide triphosphate hydrolases"/>
    <property type="match status" value="1"/>
</dbReference>
<evidence type="ECO:0000256" key="1">
    <source>
        <dbReference type="ARBA" id="ARBA00004141"/>
    </source>
</evidence>
<dbReference type="InterPro" id="IPR013525">
    <property type="entry name" value="ABC2_TM"/>
</dbReference>
<feature type="transmembrane region" description="Helical" evidence="9">
    <location>
        <begin position="644"/>
        <end position="665"/>
    </location>
</feature>
<gene>
    <name evidence="11" type="primary">SNQ2_2</name>
    <name evidence="11" type="ORF">GGI15_001625</name>
</gene>
<dbReference type="InterPro" id="IPR034003">
    <property type="entry name" value="ABCG_PDR_2"/>
</dbReference>
<sequence length="670" mass="76147">RRRPKVDAYTEETIGNATDKEIATHKNISSSGPTDEQILSGTTFTWKDIDYTVPVKGGERQLLNAVSGYIKPGTMTALMGSSGAGKTTLLDALSQRKTIGKLEGEMLMNGAPQPRSFRRITGYCEQLDVHNPHATVRESLRFSAALRQPDTVPESEKMEYVERVIYLLGLSDIADCLIGDPDSGEGISLEERKRLTIGVELVSKPKILFLDEPTSGLDAQASYKIVHFMRRLAESGQTILCTIHQPSAMLFEQFDRLLLLVRGGHTVYFGDLGHDAQTLVRYFERNGAPPCAPTANPAEYILDVVGSKTAQVDWPQVWRDSPEREQTMAEIGRINELQHSGGNDQGSADDDKVYARSYMFQTKLVMRRMFVMYWRNTEYNLTRLALQVMCALIVGFTFYRLNDGAVDLQNKVFAIFECSVLSILVINQVQPEFLRQRQYYGRETSTNQYGWRAFAAAIILTEWPFSFVTNTVFFVCFYWTVGLNSITDRVGYFYISYIILGLFSLTLGQAIASFSPNDIIAALFNPIFTAMIILFCGVTIPYQQMPKFWRRWMYWLSPYHYYVEGVITNDLHGSQIKCRNNEFFVFSPPDGKTCNEYAGDWVSSAIGYLNNPNATENCQYCSYKVGDEFYTSLSWSFNHRWRNIGILLGFIAFNVVFTVVMIRIYKVNKR</sequence>
<evidence type="ECO:0000256" key="8">
    <source>
        <dbReference type="ARBA" id="ARBA00023136"/>
    </source>
</evidence>
<dbReference type="InterPro" id="IPR010929">
    <property type="entry name" value="PDR_CDR_ABC"/>
</dbReference>
<dbReference type="GO" id="GO:0140359">
    <property type="term" value="F:ABC-type transporter activity"/>
    <property type="evidence" value="ECO:0007669"/>
    <property type="project" value="InterPro"/>
</dbReference>
<keyword evidence="4 9" id="KW-0812">Transmembrane</keyword>
<dbReference type="AlphaFoldDB" id="A0A9W8HNZ1"/>
<keyword evidence="8 9" id="KW-0472">Membrane</keyword>
<dbReference type="OrthoDB" id="245989at2759"/>
<evidence type="ECO:0000313" key="11">
    <source>
        <dbReference type="EMBL" id="KAJ2786315.1"/>
    </source>
</evidence>
<feature type="non-terminal residue" evidence="11">
    <location>
        <position position="1"/>
    </location>
</feature>
<organism evidence="11 12">
    <name type="scientific">Coemansia interrupta</name>
    <dbReference type="NCBI Taxonomy" id="1126814"/>
    <lineage>
        <taxon>Eukaryota</taxon>
        <taxon>Fungi</taxon>
        <taxon>Fungi incertae sedis</taxon>
        <taxon>Zoopagomycota</taxon>
        <taxon>Kickxellomycotina</taxon>
        <taxon>Kickxellomycetes</taxon>
        <taxon>Kickxellales</taxon>
        <taxon>Kickxellaceae</taxon>
        <taxon>Coemansia</taxon>
    </lineage>
</organism>
<dbReference type="SMART" id="SM00382">
    <property type="entry name" value="AAA"/>
    <property type="match status" value="1"/>
</dbReference>
<dbReference type="InterPro" id="IPR003439">
    <property type="entry name" value="ABC_transporter-like_ATP-bd"/>
</dbReference>
<evidence type="ECO:0000256" key="2">
    <source>
        <dbReference type="ARBA" id="ARBA00006012"/>
    </source>
</evidence>
<dbReference type="EMBL" id="JANBUM010000068">
    <property type="protein sequence ID" value="KAJ2786315.1"/>
    <property type="molecule type" value="Genomic_DNA"/>
</dbReference>
<dbReference type="CDD" id="cd03232">
    <property type="entry name" value="ABCG_PDR_domain2"/>
    <property type="match status" value="1"/>
</dbReference>
<evidence type="ECO:0000256" key="3">
    <source>
        <dbReference type="ARBA" id="ARBA00022448"/>
    </source>
</evidence>
<dbReference type="PANTHER" id="PTHR19241">
    <property type="entry name" value="ATP-BINDING CASSETTE TRANSPORTER"/>
    <property type="match status" value="1"/>
</dbReference>
<feature type="transmembrane region" description="Helical" evidence="9">
    <location>
        <begin position="492"/>
        <end position="512"/>
    </location>
</feature>
<accession>A0A9W8HNZ1</accession>
<dbReference type="Pfam" id="PF01061">
    <property type="entry name" value="ABC2_membrane"/>
    <property type="match status" value="1"/>
</dbReference>
<proteinExistence type="inferred from homology"/>
<dbReference type="GO" id="GO:0016887">
    <property type="term" value="F:ATP hydrolysis activity"/>
    <property type="evidence" value="ECO:0007669"/>
    <property type="project" value="InterPro"/>
</dbReference>
<evidence type="ECO:0000256" key="5">
    <source>
        <dbReference type="ARBA" id="ARBA00022741"/>
    </source>
</evidence>
<protein>
    <submittedName>
        <fullName evidence="11">ATP-binding cassette transporter snq2</fullName>
    </submittedName>
</protein>
<feature type="transmembrane region" description="Helical" evidence="9">
    <location>
        <begin position="449"/>
        <end position="480"/>
    </location>
</feature>
<dbReference type="Pfam" id="PF19055">
    <property type="entry name" value="ABC2_membrane_7"/>
    <property type="match status" value="1"/>
</dbReference>